<dbReference type="Gene3D" id="3.40.1190.20">
    <property type="match status" value="1"/>
</dbReference>
<dbReference type="PANTHER" id="PTHR12592:SF0">
    <property type="entry name" value="ATP-DEPENDENT (S)-NAD(P)H-HYDRATE DEHYDRATASE"/>
    <property type="match status" value="1"/>
</dbReference>
<dbReference type="GO" id="GO:0110051">
    <property type="term" value="P:metabolite repair"/>
    <property type="evidence" value="ECO:0007669"/>
    <property type="project" value="TreeGrafter"/>
</dbReference>
<protein>
    <recommendedName>
        <fullName evidence="9">ADP-dependent (S)-NAD(P)H-hydrate dehydratase</fullName>
        <ecNumber evidence="9">4.2.1.136</ecNumber>
    </recommendedName>
    <alternativeName>
        <fullName evidence="9">ADP-dependent NAD(P)HX dehydratase</fullName>
    </alternativeName>
</protein>
<keyword evidence="6 9" id="KW-0521">NADP</keyword>
<dbReference type="GO" id="GO:0000287">
    <property type="term" value="F:magnesium ion binding"/>
    <property type="evidence" value="ECO:0007669"/>
    <property type="project" value="InterPro"/>
</dbReference>
<evidence type="ECO:0000256" key="8">
    <source>
        <dbReference type="ARBA" id="ARBA00023239"/>
    </source>
</evidence>
<dbReference type="InterPro" id="IPR037143">
    <property type="entry name" value="4-PPantetheinyl_Trfase_dom_sf"/>
</dbReference>
<dbReference type="Gene3D" id="3.90.470.20">
    <property type="entry name" value="4'-phosphopantetheinyl transferase domain"/>
    <property type="match status" value="1"/>
</dbReference>
<keyword evidence="5" id="KW-0460">Magnesium</keyword>
<feature type="binding site" evidence="9">
    <location>
        <position position="218"/>
    </location>
    <ligand>
        <name>(6S)-NADPHX</name>
        <dbReference type="ChEBI" id="CHEBI:64076"/>
    </ligand>
</feature>
<dbReference type="GO" id="GO:0008897">
    <property type="term" value="F:holo-[acyl-carrier-protein] synthase activity"/>
    <property type="evidence" value="ECO:0007669"/>
    <property type="project" value="InterPro"/>
</dbReference>
<evidence type="ECO:0000256" key="7">
    <source>
        <dbReference type="ARBA" id="ARBA00023027"/>
    </source>
</evidence>
<evidence type="ECO:0000256" key="2">
    <source>
        <dbReference type="ARBA" id="ARBA00022723"/>
    </source>
</evidence>
<comment type="caution">
    <text evidence="11">The sequence shown here is derived from an EMBL/GenBank/DDBJ whole genome shotgun (WGS) entry which is preliminary data.</text>
</comment>
<comment type="caution">
    <text evidence="9">Lacks conserved residue(s) required for the propagation of feature annotation.</text>
</comment>
<keyword evidence="1" id="KW-0808">Transferase</keyword>
<keyword evidence="2" id="KW-0479">Metal-binding</keyword>
<evidence type="ECO:0000256" key="1">
    <source>
        <dbReference type="ARBA" id="ARBA00022679"/>
    </source>
</evidence>
<dbReference type="SUPFAM" id="SSF53613">
    <property type="entry name" value="Ribokinase-like"/>
    <property type="match status" value="1"/>
</dbReference>
<evidence type="ECO:0000256" key="4">
    <source>
        <dbReference type="ARBA" id="ARBA00022840"/>
    </source>
</evidence>
<dbReference type="eggNOG" id="COG0063">
    <property type="taxonomic scope" value="Bacteria"/>
</dbReference>
<dbReference type="PANTHER" id="PTHR12592">
    <property type="entry name" value="ATP-DEPENDENT (S)-NAD(P)H-HYDRATE DEHYDRATASE FAMILY MEMBER"/>
    <property type="match status" value="1"/>
</dbReference>
<dbReference type="PROSITE" id="PS51383">
    <property type="entry name" value="YJEF_C_3"/>
    <property type="match status" value="1"/>
</dbReference>
<dbReference type="PROSITE" id="PS01050">
    <property type="entry name" value="YJEF_C_2"/>
    <property type="match status" value="1"/>
</dbReference>
<dbReference type="SUPFAM" id="SSF56214">
    <property type="entry name" value="4'-phosphopantetheinyl transferase"/>
    <property type="match status" value="1"/>
</dbReference>
<evidence type="ECO:0000256" key="9">
    <source>
        <dbReference type="HAMAP-Rule" id="MF_01965"/>
    </source>
</evidence>
<proteinExistence type="inferred from homology"/>
<name>A0A095X2M2_9FIRM</name>
<feature type="binding site" evidence="9">
    <location>
        <position position="333"/>
    </location>
    <ligand>
        <name>(6S)-NADPHX</name>
        <dbReference type="ChEBI" id="CHEBI:64076"/>
    </ligand>
</feature>
<keyword evidence="8 9" id="KW-0456">Lyase</keyword>
<dbReference type="HAMAP" id="MF_01965">
    <property type="entry name" value="NADHX_dehydratase"/>
    <property type="match status" value="1"/>
</dbReference>
<comment type="cofactor">
    <cofactor evidence="9">
        <name>Mg(2+)</name>
        <dbReference type="ChEBI" id="CHEBI:18420"/>
    </cofactor>
</comment>
<dbReference type="NCBIfam" id="TIGR00556">
    <property type="entry name" value="pantethn_trn"/>
    <property type="match status" value="1"/>
</dbReference>
<comment type="function">
    <text evidence="9">Catalyzes the dehydration of the S-form of NAD(P)HX at the expense of ADP, which is converted to AMP. Together with NAD(P)HX epimerase, which catalyzes the epimerization of the S- and R-forms, the enzyme allows the repair of both epimers of NAD(P)HX, a damaged form of NAD(P)H that is a result of enzymatic or heat-dependent hydration.</text>
</comment>
<dbReference type="eggNOG" id="COG0736">
    <property type="taxonomic scope" value="Bacteria"/>
</dbReference>
<comment type="catalytic activity">
    <reaction evidence="9">
        <text>(6S)-NADPHX + ADP = AMP + phosphate + NADPH + H(+)</text>
        <dbReference type="Rhea" id="RHEA:32235"/>
        <dbReference type="ChEBI" id="CHEBI:15378"/>
        <dbReference type="ChEBI" id="CHEBI:43474"/>
        <dbReference type="ChEBI" id="CHEBI:57783"/>
        <dbReference type="ChEBI" id="CHEBI:64076"/>
        <dbReference type="ChEBI" id="CHEBI:456215"/>
        <dbReference type="ChEBI" id="CHEBI:456216"/>
        <dbReference type="EC" id="4.2.1.136"/>
    </reaction>
</comment>
<dbReference type="GO" id="GO:0052855">
    <property type="term" value="F:ADP-dependent NAD(P)H-hydrate dehydratase activity"/>
    <property type="evidence" value="ECO:0007669"/>
    <property type="project" value="UniProtKB-UniRule"/>
</dbReference>
<keyword evidence="3 9" id="KW-0547">Nucleotide-binding</keyword>
<dbReference type="InterPro" id="IPR017953">
    <property type="entry name" value="Carbohydrate_kinase_pred_CS"/>
</dbReference>
<dbReference type="InterPro" id="IPR000631">
    <property type="entry name" value="CARKD"/>
</dbReference>
<gene>
    <name evidence="9" type="primary">nnrD</name>
    <name evidence="11" type="ORF">HMPREF1630_04855</name>
</gene>
<dbReference type="AlphaFoldDB" id="A0A095X2M2"/>
<reference evidence="11 12" key="1">
    <citation type="submission" date="2014-07" db="EMBL/GenBank/DDBJ databases">
        <authorList>
            <person name="McCorrison J."/>
            <person name="Sanka R."/>
            <person name="Torralba M."/>
            <person name="Gillis M."/>
            <person name="Haft D.H."/>
            <person name="Methe B."/>
            <person name="Sutton G."/>
            <person name="Nelson K.E."/>
        </authorList>
    </citation>
    <scope>NUCLEOTIDE SEQUENCE [LARGE SCALE GENOMIC DNA]</scope>
    <source>
        <strain evidence="11 12">S7-1-13</strain>
    </source>
</reference>
<dbReference type="EC" id="4.2.1.136" evidence="9"/>
<feature type="domain" description="YjeF C-terminal" evidence="10">
    <location>
        <begin position="113"/>
        <end position="391"/>
    </location>
</feature>
<dbReference type="GO" id="GO:0006633">
    <property type="term" value="P:fatty acid biosynthetic process"/>
    <property type="evidence" value="ECO:0007669"/>
    <property type="project" value="InterPro"/>
</dbReference>
<keyword evidence="4 9" id="KW-0067">ATP-binding</keyword>
<feature type="binding site" evidence="9">
    <location>
        <position position="332"/>
    </location>
    <ligand>
        <name>AMP</name>
        <dbReference type="ChEBI" id="CHEBI:456215"/>
    </ligand>
</feature>
<comment type="catalytic activity">
    <reaction evidence="9">
        <text>(6S)-NADHX + ADP = AMP + phosphate + NADH + H(+)</text>
        <dbReference type="Rhea" id="RHEA:32223"/>
        <dbReference type="ChEBI" id="CHEBI:15378"/>
        <dbReference type="ChEBI" id="CHEBI:43474"/>
        <dbReference type="ChEBI" id="CHEBI:57945"/>
        <dbReference type="ChEBI" id="CHEBI:64074"/>
        <dbReference type="ChEBI" id="CHEBI:456215"/>
        <dbReference type="ChEBI" id="CHEBI:456216"/>
        <dbReference type="EC" id="4.2.1.136"/>
    </reaction>
</comment>
<evidence type="ECO:0000256" key="5">
    <source>
        <dbReference type="ARBA" id="ARBA00022842"/>
    </source>
</evidence>
<dbReference type="GO" id="GO:0046496">
    <property type="term" value="P:nicotinamide nucleotide metabolic process"/>
    <property type="evidence" value="ECO:0007669"/>
    <property type="project" value="UniProtKB-UniRule"/>
</dbReference>
<evidence type="ECO:0000256" key="3">
    <source>
        <dbReference type="ARBA" id="ARBA00022741"/>
    </source>
</evidence>
<dbReference type="NCBIfam" id="TIGR00196">
    <property type="entry name" value="yjeF_cterm"/>
    <property type="match status" value="1"/>
</dbReference>
<dbReference type="InterPro" id="IPR004568">
    <property type="entry name" value="Ppantetheine-prot_Trfase_dom"/>
</dbReference>
<evidence type="ECO:0000313" key="11">
    <source>
        <dbReference type="EMBL" id="KGF04123.1"/>
    </source>
</evidence>
<dbReference type="Pfam" id="PF01648">
    <property type="entry name" value="ACPS"/>
    <property type="match status" value="1"/>
</dbReference>
<sequence>MIGIDIISVSKIKEKSDKILRKIFTSKELSYAFKKENSYQTLAGIFALKEAVIKAYNLDITYLKEAKIEVLHEKNRPYISINSKICECEVSISHDDGKAIAICMNNEIPNLTIENEMRNILPKRKKESHKGTYGKVAILGGSEGMSGSCFLSATACLRAGAGLVYLLVPSSISKILQIKSCEPIINTIDSYNLKYNNYILDQIFGYLNDKDVLAIGPGMGTDPSLNKLIGNIINEFNGKIIIDADGLNAVAKDKSVLSKKNIILTPHLKEFSRLTGLSISEINKERIKIAKEFAKKYEIILVLKSENTLVTDGDKLYINKLGNPGMATAGSGDVLTGVISGLLPILNEFDAAKLGVYLHSLAGDLASSYLCEESLIASDIITYLPKAIRLLR</sequence>
<dbReference type="OrthoDB" id="9806925at2"/>
<dbReference type="CDD" id="cd01171">
    <property type="entry name" value="YXKO-related"/>
    <property type="match status" value="1"/>
</dbReference>
<organism evidence="11 12">
    <name type="scientific">Anaerococcus lactolyticus S7-1-13</name>
    <dbReference type="NCBI Taxonomy" id="1284686"/>
    <lineage>
        <taxon>Bacteria</taxon>
        <taxon>Bacillati</taxon>
        <taxon>Bacillota</taxon>
        <taxon>Tissierellia</taxon>
        <taxon>Tissierellales</taxon>
        <taxon>Peptoniphilaceae</taxon>
        <taxon>Anaerococcus</taxon>
    </lineage>
</organism>
<comment type="subunit">
    <text evidence="9">Homotetramer.</text>
</comment>
<keyword evidence="11" id="KW-0418">Kinase</keyword>
<dbReference type="EMBL" id="JRMW01000033">
    <property type="protein sequence ID" value="KGF04123.1"/>
    <property type="molecule type" value="Genomic_DNA"/>
</dbReference>
<dbReference type="GO" id="GO:0052856">
    <property type="term" value="F:NAD(P)HX epimerase activity"/>
    <property type="evidence" value="ECO:0007669"/>
    <property type="project" value="TreeGrafter"/>
</dbReference>
<keyword evidence="7 9" id="KW-0520">NAD</keyword>
<evidence type="ECO:0000259" key="10">
    <source>
        <dbReference type="PROSITE" id="PS51383"/>
    </source>
</evidence>
<dbReference type="RefSeq" id="WP_037327533.1">
    <property type="nucleotide sequence ID" value="NZ_JRMW01000033.1"/>
</dbReference>
<feature type="binding site" evidence="9">
    <location>
        <begin position="304"/>
        <end position="308"/>
    </location>
    <ligand>
        <name>AMP</name>
        <dbReference type="ChEBI" id="CHEBI:456215"/>
    </ligand>
</feature>
<dbReference type="InterPro" id="IPR008278">
    <property type="entry name" value="4-PPantetheinyl_Trfase_dom"/>
</dbReference>
<dbReference type="GO" id="GO:0016301">
    <property type="term" value="F:kinase activity"/>
    <property type="evidence" value="ECO:0007669"/>
    <property type="project" value="UniProtKB-KW"/>
</dbReference>
<feature type="binding site" evidence="9">
    <location>
        <position position="267"/>
    </location>
    <ligand>
        <name>(6S)-NADPHX</name>
        <dbReference type="ChEBI" id="CHEBI:64076"/>
    </ligand>
</feature>
<dbReference type="Pfam" id="PF01256">
    <property type="entry name" value="Carb_kinase"/>
    <property type="match status" value="1"/>
</dbReference>
<dbReference type="Proteomes" id="UP000029579">
    <property type="component" value="Unassembled WGS sequence"/>
</dbReference>
<comment type="similarity">
    <text evidence="9">Belongs to the NnrD/CARKD family.</text>
</comment>
<dbReference type="GO" id="GO:0005524">
    <property type="term" value="F:ATP binding"/>
    <property type="evidence" value="ECO:0007669"/>
    <property type="project" value="UniProtKB-KW"/>
</dbReference>
<accession>A0A095X2M2</accession>
<evidence type="ECO:0000313" key="12">
    <source>
        <dbReference type="Proteomes" id="UP000029579"/>
    </source>
</evidence>
<evidence type="ECO:0000256" key="6">
    <source>
        <dbReference type="ARBA" id="ARBA00022857"/>
    </source>
</evidence>
<dbReference type="InterPro" id="IPR029056">
    <property type="entry name" value="Ribokinase-like"/>
</dbReference>